<dbReference type="InterPro" id="IPR050682">
    <property type="entry name" value="ModA/WtpA"/>
</dbReference>
<evidence type="ECO:0000256" key="1">
    <source>
        <dbReference type="ARBA" id="ARBA00009175"/>
    </source>
</evidence>
<dbReference type="GO" id="GO:1901359">
    <property type="term" value="F:tungstate binding"/>
    <property type="evidence" value="ECO:0007669"/>
    <property type="project" value="UniProtKB-ARBA"/>
</dbReference>
<sequence>MRKMAWIVAVFLLFGLYGCDAGPKEGAHQTKPAENAELTVSAAASLQEALEEAKTAFERKHPNIRIRYNFGASGALQKQISQGAPVDLFFSAAAEPFEELKKEGLIDAKHEKTVLANELVLIVPKQGEGAIQSLDDITRAKRVAIGIPESVPAGMYAKQTLEKAGLWEQVKPKLVYAKDVRQVLTYVETGNVDAGFVYRTDALVSDKVKIAAAVPDGMHDPIVYPLGVVNKSQHLKEAGAFYDYLTSEQALQIFEQHGFRPSR</sequence>
<keyword evidence="2 5" id="KW-0500">Molybdenum</keyword>
<feature type="binding site" evidence="5">
    <location>
        <position position="45"/>
    </location>
    <ligand>
        <name>molybdate</name>
        <dbReference type="ChEBI" id="CHEBI:36264"/>
    </ligand>
</feature>
<feature type="binding site" evidence="5">
    <location>
        <position position="73"/>
    </location>
    <ligand>
        <name>molybdate</name>
        <dbReference type="ChEBI" id="CHEBI:36264"/>
    </ligand>
</feature>
<dbReference type="PATRIC" id="fig|1462.6.peg.391"/>
<keyword evidence="3 5" id="KW-0479">Metal-binding</keyword>
<feature type="binding site" evidence="5">
    <location>
        <position position="153"/>
    </location>
    <ligand>
        <name>molybdate</name>
        <dbReference type="ChEBI" id="CHEBI:36264"/>
    </ligand>
</feature>
<dbReference type="NCBIfam" id="TIGR01256">
    <property type="entry name" value="modA"/>
    <property type="match status" value="1"/>
</dbReference>
<gene>
    <name evidence="6" type="primary">modA</name>
    <name evidence="6" type="ORF">LG52_279</name>
</gene>
<keyword evidence="4" id="KW-0732">Signal</keyword>
<feature type="binding site" evidence="5">
    <location>
        <position position="180"/>
    </location>
    <ligand>
        <name>molybdate</name>
        <dbReference type="ChEBI" id="CHEBI:36264"/>
    </ligand>
</feature>
<proteinExistence type="inferred from homology"/>
<evidence type="ECO:0000256" key="5">
    <source>
        <dbReference type="PIRSR" id="PIRSR004846-1"/>
    </source>
</evidence>
<evidence type="ECO:0000313" key="7">
    <source>
        <dbReference type="Proteomes" id="UP000032522"/>
    </source>
</evidence>
<name>A0A0D8BW93_GEOKU</name>
<feature type="binding site" evidence="5">
    <location>
        <position position="198"/>
    </location>
    <ligand>
        <name>molybdate</name>
        <dbReference type="ChEBI" id="CHEBI:36264"/>
    </ligand>
</feature>
<reference evidence="6 7" key="1">
    <citation type="submission" date="2015-01" db="EMBL/GenBank/DDBJ databases">
        <authorList>
            <person name="Filippidou S."/>
            <person name="Jeanneret N."/>
            <person name="Russel-Delif L."/>
            <person name="Junier T."/>
            <person name="Wunderlin T."/>
            <person name="Molina V."/>
            <person name="Johnson S.L."/>
            <person name="Davenport K.W."/>
            <person name="Chain P.S."/>
            <person name="Dorador C."/>
            <person name="Junier P."/>
        </authorList>
    </citation>
    <scope>NUCLEOTIDE SEQUENCE [LARGE SCALE GENOMIC DNA]</scope>
    <source>
        <strain evidence="6 7">Et7/4</strain>
    </source>
</reference>
<dbReference type="InterPro" id="IPR005950">
    <property type="entry name" value="ModA"/>
</dbReference>
<evidence type="ECO:0000313" key="6">
    <source>
        <dbReference type="EMBL" id="KJE28453.1"/>
    </source>
</evidence>
<dbReference type="InterPro" id="IPR041879">
    <property type="entry name" value="YvgL-like_PBP2"/>
</dbReference>
<comment type="caution">
    <text evidence="6">The sequence shown here is derived from an EMBL/GenBank/DDBJ whole genome shotgun (WGS) entry which is preliminary data.</text>
</comment>
<dbReference type="GO" id="GO:0015689">
    <property type="term" value="P:molybdate ion transport"/>
    <property type="evidence" value="ECO:0007669"/>
    <property type="project" value="InterPro"/>
</dbReference>
<organism evidence="6 7">
    <name type="scientific">Geobacillus kaustophilus</name>
    <dbReference type="NCBI Taxonomy" id="1462"/>
    <lineage>
        <taxon>Bacteria</taxon>
        <taxon>Bacillati</taxon>
        <taxon>Bacillota</taxon>
        <taxon>Bacilli</taxon>
        <taxon>Bacillales</taxon>
        <taxon>Anoxybacillaceae</taxon>
        <taxon>Geobacillus</taxon>
        <taxon>Geobacillus thermoleovorans group</taxon>
    </lineage>
</organism>
<dbReference type="Proteomes" id="UP000032522">
    <property type="component" value="Unassembled WGS sequence"/>
</dbReference>
<dbReference type="Pfam" id="PF13531">
    <property type="entry name" value="SBP_bac_11"/>
    <property type="match status" value="1"/>
</dbReference>
<dbReference type="PANTHER" id="PTHR30632">
    <property type="entry name" value="MOLYBDATE-BINDING PERIPLASMIC PROTEIN"/>
    <property type="match status" value="1"/>
</dbReference>
<dbReference type="PROSITE" id="PS51257">
    <property type="entry name" value="PROKAR_LIPOPROTEIN"/>
    <property type="match status" value="1"/>
</dbReference>
<dbReference type="SUPFAM" id="SSF53850">
    <property type="entry name" value="Periplasmic binding protein-like II"/>
    <property type="match status" value="1"/>
</dbReference>
<evidence type="ECO:0000256" key="2">
    <source>
        <dbReference type="ARBA" id="ARBA00022505"/>
    </source>
</evidence>
<dbReference type="PANTHER" id="PTHR30632:SF0">
    <property type="entry name" value="SULFATE-BINDING PROTEIN"/>
    <property type="match status" value="1"/>
</dbReference>
<evidence type="ECO:0000256" key="4">
    <source>
        <dbReference type="ARBA" id="ARBA00022729"/>
    </source>
</evidence>
<comment type="similarity">
    <text evidence="1">Belongs to the bacterial solute-binding protein ModA family.</text>
</comment>
<dbReference type="EMBL" id="JYBP01000003">
    <property type="protein sequence ID" value="KJE28453.1"/>
    <property type="molecule type" value="Genomic_DNA"/>
</dbReference>
<dbReference type="FunFam" id="3.40.190.10:FF:000035">
    <property type="entry name" value="Molybdate ABC transporter substrate-binding protein"/>
    <property type="match status" value="1"/>
</dbReference>
<dbReference type="Gene3D" id="3.40.190.10">
    <property type="entry name" value="Periplasmic binding protein-like II"/>
    <property type="match status" value="2"/>
</dbReference>
<dbReference type="CDD" id="cd13537">
    <property type="entry name" value="PBP2_YvgL_like"/>
    <property type="match status" value="1"/>
</dbReference>
<dbReference type="RefSeq" id="WP_044730616.1">
    <property type="nucleotide sequence ID" value="NZ_JYBP01000003.1"/>
</dbReference>
<dbReference type="OrthoDB" id="9785015at2"/>
<evidence type="ECO:0000256" key="3">
    <source>
        <dbReference type="ARBA" id="ARBA00022723"/>
    </source>
</evidence>
<dbReference type="GO" id="GO:0030973">
    <property type="term" value="F:molybdate ion binding"/>
    <property type="evidence" value="ECO:0007669"/>
    <property type="project" value="TreeGrafter"/>
</dbReference>
<protein>
    <submittedName>
        <fullName evidence="6">Molybdate ABC transporter, periplasmic molybdate-binding protein</fullName>
    </submittedName>
</protein>
<dbReference type="GO" id="GO:0046872">
    <property type="term" value="F:metal ion binding"/>
    <property type="evidence" value="ECO:0007669"/>
    <property type="project" value="UniProtKB-KW"/>
</dbReference>
<dbReference type="AlphaFoldDB" id="A0A0D8BW93"/>
<dbReference type="PIRSF" id="PIRSF004846">
    <property type="entry name" value="ModA"/>
    <property type="match status" value="1"/>
</dbReference>
<accession>A0A0D8BW93</accession>